<evidence type="ECO:0000256" key="2">
    <source>
        <dbReference type="SAM" id="Phobius"/>
    </source>
</evidence>
<dbReference type="PANTHER" id="PTHR36819:SF1">
    <property type="entry name" value="REGULATOR OF PHOSPHOLIPASE D SRF1"/>
    <property type="match status" value="1"/>
</dbReference>
<accession>A0A2P5I3X3</accession>
<reference evidence="3" key="1">
    <citation type="submission" date="2017-09" db="EMBL/GenBank/DDBJ databases">
        <title>Polyketide synthases of a Diaporthe helianthi virulent isolate.</title>
        <authorList>
            <person name="Baroncelli R."/>
        </authorList>
    </citation>
    <scope>NUCLEOTIDE SEQUENCE [LARGE SCALE GENOMIC DNA]</scope>
    <source>
        <strain evidence="3">7/96</strain>
    </source>
</reference>
<feature type="transmembrane region" description="Helical" evidence="2">
    <location>
        <begin position="282"/>
        <end position="299"/>
    </location>
</feature>
<dbReference type="GO" id="GO:0071944">
    <property type="term" value="C:cell periphery"/>
    <property type="evidence" value="ECO:0007669"/>
    <property type="project" value="TreeGrafter"/>
</dbReference>
<dbReference type="AlphaFoldDB" id="A0A2P5I3X3"/>
<sequence length="354" mass="40392">MDSFRPGTGSTAVEANRGRFRSLPPWIASYEQHGAPLPETRQAKQAKPSRPPKTAQADRNNAPASPQRRVSRDGFVAWDEAEPTEPLKKHLAMKRRRQTQRGKKWDHLRNAEPVIIPNHMMRYADSTSPWAGFVQASKYGRVPGERAEHVDPEKLEELMPGFNDVRVPRITDTLEQQRIRRSRRQALHEQVWRLLLNNPLVPALLRLFVLVTSAISLAFSGNLWLLYSDRAGGLQSTLRSQWIVAIVVDCIVMPYVCYMTWDEYRGLQLGLRSPMQKVSLTLMDLFFIIFKSASTTLAFDSLNINGSPRDQNVKMKALASFLLLGLFGWMLNFTVNVFRLVRRLGGEDDRRPVS</sequence>
<dbReference type="EMBL" id="MAVT02000291">
    <property type="protein sequence ID" value="POS77198.1"/>
    <property type="molecule type" value="Genomic_DNA"/>
</dbReference>
<dbReference type="GO" id="GO:0000324">
    <property type="term" value="C:fungal-type vacuole"/>
    <property type="evidence" value="ECO:0007669"/>
    <property type="project" value="TreeGrafter"/>
</dbReference>
<keyword evidence="2" id="KW-0812">Transmembrane</keyword>
<keyword evidence="4" id="KW-1185">Reference proteome</keyword>
<feature type="region of interest" description="Disordered" evidence="1">
    <location>
        <begin position="1"/>
        <end position="76"/>
    </location>
</feature>
<dbReference type="OrthoDB" id="2589563at2759"/>
<proteinExistence type="predicted"/>
<dbReference type="PANTHER" id="PTHR36819">
    <property type="entry name" value="REGULATOR OF PHOSPHOLIPASE D SRF1"/>
    <property type="match status" value="1"/>
</dbReference>
<evidence type="ECO:0008006" key="5">
    <source>
        <dbReference type="Google" id="ProtNLM"/>
    </source>
</evidence>
<evidence type="ECO:0000256" key="1">
    <source>
        <dbReference type="SAM" id="MobiDB-lite"/>
    </source>
</evidence>
<dbReference type="InParanoid" id="A0A2P5I3X3"/>
<name>A0A2P5I3X3_DIAHE</name>
<feature type="transmembrane region" description="Helical" evidence="2">
    <location>
        <begin position="242"/>
        <end position="261"/>
    </location>
</feature>
<evidence type="ECO:0000313" key="4">
    <source>
        <dbReference type="Proteomes" id="UP000094444"/>
    </source>
</evidence>
<organism evidence="3 4">
    <name type="scientific">Diaporthe helianthi</name>
    <dbReference type="NCBI Taxonomy" id="158607"/>
    <lineage>
        <taxon>Eukaryota</taxon>
        <taxon>Fungi</taxon>
        <taxon>Dikarya</taxon>
        <taxon>Ascomycota</taxon>
        <taxon>Pezizomycotina</taxon>
        <taxon>Sordariomycetes</taxon>
        <taxon>Sordariomycetidae</taxon>
        <taxon>Diaporthales</taxon>
        <taxon>Diaporthaceae</taxon>
        <taxon>Diaporthe</taxon>
    </lineage>
</organism>
<gene>
    <name evidence="3" type="ORF">DHEL01_v204395</name>
</gene>
<comment type="caution">
    <text evidence="3">The sequence shown here is derived from an EMBL/GenBank/DDBJ whole genome shotgun (WGS) entry which is preliminary data.</text>
</comment>
<protein>
    <recommendedName>
        <fullName evidence="5">Regulator of phospholipase D SRF1</fullName>
    </recommendedName>
</protein>
<keyword evidence="2" id="KW-1133">Transmembrane helix</keyword>
<dbReference type="Proteomes" id="UP000094444">
    <property type="component" value="Unassembled WGS sequence"/>
</dbReference>
<dbReference type="InterPro" id="IPR037737">
    <property type="entry name" value="Srf1"/>
</dbReference>
<keyword evidence="2" id="KW-0472">Membrane</keyword>
<feature type="transmembrane region" description="Helical" evidence="2">
    <location>
        <begin position="319"/>
        <end position="341"/>
    </location>
</feature>
<evidence type="ECO:0000313" key="3">
    <source>
        <dbReference type="EMBL" id="POS77198.1"/>
    </source>
</evidence>
<feature type="transmembrane region" description="Helical" evidence="2">
    <location>
        <begin position="203"/>
        <end position="227"/>
    </location>
</feature>